<keyword evidence="5 7" id="KW-0808">Transferase</keyword>
<organism evidence="9 10">
    <name type="scientific">Candidatus Viadribacter manganicus</name>
    <dbReference type="NCBI Taxonomy" id="1759059"/>
    <lineage>
        <taxon>Bacteria</taxon>
        <taxon>Pseudomonadati</taxon>
        <taxon>Pseudomonadota</taxon>
        <taxon>Alphaproteobacteria</taxon>
        <taxon>Hyphomonadales</taxon>
        <taxon>Hyphomonadaceae</taxon>
        <taxon>Candidatus Viadribacter</taxon>
    </lineage>
</organism>
<dbReference type="GO" id="GO:0008444">
    <property type="term" value="F:CDP-diacylglycerol-glycerol-3-phosphate 3-phosphatidyltransferase activity"/>
    <property type="evidence" value="ECO:0007669"/>
    <property type="project" value="UniProtKB-EC"/>
</dbReference>
<comment type="similarity">
    <text evidence="2 7">Belongs to the CDP-alcohol phosphatidyltransferase class-I family.</text>
</comment>
<comment type="catalytic activity">
    <reaction evidence="6">
        <text>a CDP-1,2-diacyl-sn-glycerol + sn-glycerol 3-phosphate = a 1,2-diacyl-sn-glycero-3-phospho-(1'-sn-glycero-3'-phosphate) + CMP + H(+)</text>
        <dbReference type="Rhea" id="RHEA:12593"/>
        <dbReference type="ChEBI" id="CHEBI:15378"/>
        <dbReference type="ChEBI" id="CHEBI:57597"/>
        <dbReference type="ChEBI" id="CHEBI:58332"/>
        <dbReference type="ChEBI" id="CHEBI:60110"/>
        <dbReference type="ChEBI" id="CHEBI:60377"/>
        <dbReference type="EC" id="2.7.8.5"/>
    </reaction>
</comment>
<dbReference type="GO" id="GO:0016020">
    <property type="term" value="C:membrane"/>
    <property type="evidence" value="ECO:0007669"/>
    <property type="project" value="InterPro"/>
</dbReference>
<dbReference type="OrthoDB" id="7190361at2"/>
<dbReference type="RefSeq" id="WP_066771672.1">
    <property type="nucleotide sequence ID" value="NZ_CP013244.1"/>
</dbReference>
<dbReference type="Gene3D" id="1.20.120.1760">
    <property type="match status" value="1"/>
</dbReference>
<dbReference type="EMBL" id="CP013244">
    <property type="protein sequence ID" value="ANP46505.1"/>
    <property type="molecule type" value="Genomic_DNA"/>
</dbReference>
<dbReference type="KEGG" id="cbot:ATE48_11540"/>
<keyword evidence="8" id="KW-1133">Transmembrane helix</keyword>
<protein>
    <recommendedName>
        <fullName evidence="4">CDP-diacylglycerol--glycerol-3-phosphate 3-phosphatidyltransferase</fullName>
        <ecNumber evidence="3">2.7.8.5</ecNumber>
    </recommendedName>
</protein>
<evidence type="ECO:0000256" key="3">
    <source>
        <dbReference type="ARBA" id="ARBA00013170"/>
    </source>
</evidence>
<evidence type="ECO:0000256" key="7">
    <source>
        <dbReference type="RuleBase" id="RU003750"/>
    </source>
</evidence>
<dbReference type="Proteomes" id="UP000092498">
    <property type="component" value="Chromosome"/>
</dbReference>
<evidence type="ECO:0000256" key="6">
    <source>
        <dbReference type="ARBA" id="ARBA00048586"/>
    </source>
</evidence>
<evidence type="ECO:0000256" key="5">
    <source>
        <dbReference type="ARBA" id="ARBA00022679"/>
    </source>
</evidence>
<reference evidence="9 10" key="1">
    <citation type="submission" date="2015-11" db="EMBL/GenBank/DDBJ databases">
        <title>Whole-Genome Sequence of Candidatus Oderbacter manganicum from the National Park Lower Oder Valley, Germany.</title>
        <authorList>
            <person name="Braun B."/>
            <person name="Liere K."/>
            <person name="Szewzyk U."/>
        </authorList>
    </citation>
    <scope>NUCLEOTIDE SEQUENCE [LARGE SCALE GENOMIC DNA]</scope>
    <source>
        <strain evidence="9 10">OTSz_A_272</strain>
    </source>
</reference>
<evidence type="ECO:0000256" key="8">
    <source>
        <dbReference type="SAM" id="Phobius"/>
    </source>
</evidence>
<dbReference type="InterPro" id="IPR043130">
    <property type="entry name" value="CDP-OH_PTrfase_TM_dom"/>
</dbReference>
<dbReference type="InParanoid" id="A0A1B1AIY1"/>
<sequence>MISNAITIFRTLLTIPLFALLAYGAGDFGWTPLALFLGAGLLDMVDGKVARARNETSAFGAMIDLVGDRLLTFAAVLGLIVGGDVAGVQLIAGIIIVARDLVVASLNEALPGKLGPRVGTLEKIKIAAAFAALTLLIAPSTFEQQQMAGIAALWLAAAFTVLTVAGYWMAALREFAKS</sequence>
<dbReference type="PIRSF" id="PIRSF000847">
    <property type="entry name" value="Phos_ph_gly_syn"/>
    <property type="match status" value="1"/>
</dbReference>
<accession>A0A1B1AIY1</accession>
<dbReference type="AlphaFoldDB" id="A0A1B1AIY1"/>
<feature type="transmembrane region" description="Helical" evidence="8">
    <location>
        <begin position="150"/>
        <end position="170"/>
    </location>
</feature>
<dbReference type="PROSITE" id="PS00379">
    <property type="entry name" value="CDP_ALCOHOL_P_TRANSF"/>
    <property type="match status" value="1"/>
</dbReference>
<evidence type="ECO:0000313" key="9">
    <source>
        <dbReference type="EMBL" id="ANP46505.1"/>
    </source>
</evidence>
<feature type="transmembrane region" description="Helical" evidence="8">
    <location>
        <begin position="7"/>
        <end position="24"/>
    </location>
</feature>
<dbReference type="InterPro" id="IPR000462">
    <property type="entry name" value="CDP-OH_P_trans"/>
</dbReference>
<dbReference type="STRING" id="1759059.ATE48_11540"/>
<feature type="transmembrane region" description="Helical" evidence="8">
    <location>
        <begin position="70"/>
        <end position="98"/>
    </location>
</feature>
<keyword evidence="8" id="KW-0812">Transmembrane</keyword>
<name>A0A1B1AIY1_9PROT</name>
<evidence type="ECO:0000256" key="4">
    <source>
        <dbReference type="ARBA" id="ARBA00014944"/>
    </source>
</evidence>
<keyword evidence="10" id="KW-1185">Reference proteome</keyword>
<gene>
    <name evidence="9" type="ORF">ATE48_11540</name>
</gene>
<dbReference type="GO" id="GO:0008654">
    <property type="term" value="P:phospholipid biosynthetic process"/>
    <property type="evidence" value="ECO:0007669"/>
    <property type="project" value="InterPro"/>
</dbReference>
<dbReference type="EC" id="2.7.8.5" evidence="3"/>
<dbReference type="InterPro" id="IPR048254">
    <property type="entry name" value="CDP_ALCOHOL_P_TRANSF_CS"/>
</dbReference>
<proteinExistence type="inferred from homology"/>
<dbReference type="Pfam" id="PF01066">
    <property type="entry name" value="CDP-OH_P_transf"/>
    <property type="match status" value="1"/>
</dbReference>
<keyword evidence="8" id="KW-0472">Membrane</keyword>
<dbReference type="InterPro" id="IPR004570">
    <property type="entry name" value="Phosphatidylglycerol_P_synth"/>
</dbReference>
<evidence type="ECO:0000256" key="2">
    <source>
        <dbReference type="ARBA" id="ARBA00010441"/>
    </source>
</evidence>
<evidence type="ECO:0000313" key="10">
    <source>
        <dbReference type="Proteomes" id="UP000092498"/>
    </source>
</evidence>
<comment type="pathway">
    <text evidence="1">Phospholipid metabolism; phosphatidylglycerol biosynthesis; phosphatidylglycerol from CDP-diacylglycerol: step 1/2.</text>
</comment>
<evidence type="ECO:0000256" key="1">
    <source>
        <dbReference type="ARBA" id="ARBA00005042"/>
    </source>
</evidence>